<sequence length="62" mass="7364">MRIMMQLLHTQKVPCYEFCSLCARIRGSSHFNDFNERVTRYILADSKTGEVLNELRRLNDEI</sequence>
<proteinExistence type="predicted"/>
<reference evidence="1" key="2">
    <citation type="journal article" date="2015" name="Fish Shellfish Immunol.">
        <title>Early steps in the European eel (Anguilla anguilla)-Vibrio vulnificus interaction in the gills: Role of the RtxA13 toxin.</title>
        <authorList>
            <person name="Callol A."/>
            <person name="Pajuelo D."/>
            <person name="Ebbesson L."/>
            <person name="Teles M."/>
            <person name="MacKenzie S."/>
            <person name="Amaro C."/>
        </authorList>
    </citation>
    <scope>NUCLEOTIDE SEQUENCE</scope>
</reference>
<dbReference type="EMBL" id="GBXM01061144">
    <property type="protein sequence ID" value="JAH47433.1"/>
    <property type="molecule type" value="Transcribed_RNA"/>
</dbReference>
<name>A0A0E9T462_ANGAN</name>
<organism evidence="1">
    <name type="scientific">Anguilla anguilla</name>
    <name type="common">European freshwater eel</name>
    <name type="synonym">Muraena anguilla</name>
    <dbReference type="NCBI Taxonomy" id="7936"/>
    <lineage>
        <taxon>Eukaryota</taxon>
        <taxon>Metazoa</taxon>
        <taxon>Chordata</taxon>
        <taxon>Craniata</taxon>
        <taxon>Vertebrata</taxon>
        <taxon>Euteleostomi</taxon>
        <taxon>Actinopterygii</taxon>
        <taxon>Neopterygii</taxon>
        <taxon>Teleostei</taxon>
        <taxon>Anguilliformes</taxon>
        <taxon>Anguillidae</taxon>
        <taxon>Anguilla</taxon>
    </lineage>
</organism>
<reference evidence="1" key="1">
    <citation type="submission" date="2014-11" db="EMBL/GenBank/DDBJ databases">
        <authorList>
            <person name="Amaro Gonzalez C."/>
        </authorList>
    </citation>
    <scope>NUCLEOTIDE SEQUENCE</scope>
</reference>
<dbReference type="AlphaFoldDB" id="A0A0E9T462"/>
<accession>A0A0E9T462</accession>
<evidence type="ECO:0000313" key="1">
    <source>
        <dbReference type="EMBL" id="JAH47433.1"/>
    </source>
</evidence>
<protein>
    <submittedName>
        <fullName evidence="1">Uncharacterized protein</fullName>
    </submittedName>
</protein>